<dbReference type="InterPro" id="IPR006016">
    <property type="entry name" value="UspA"/>
</dbReference>
<comment type="similarity">
    <text evidence="1">Belongs to the universal stress protein A family.</text>
</comment>
<dbReference type="EMBL" id="WTVR01000006">
    <property type="protein sequence ID" value="NMF87737.1"/>
    <property type="molecule type" value="Genomic_DNA"/>
</dbReference>
<dbReference type="InterPro" id="IPR014729">
    <property type="entry name" value="Rossmann-like_a/b/a_fold"/>
</dbReference>
<dbReference type="Pfam" id="PF00582">
    <property type="entry name" value="Usp"/>
    <property type="match status" value="2"/>
</dbReference>
<sequence>MHEWASARGEVTVTDISKIHPPDSPPGRLLLATDLGVRCDRALDRSAQLAREWHAEIVALNVVDPSVYPDRTLAWIGGATDDELMNVAHRQLARDLSGTGMPARVRIVRGRDPETAIRETACAVEADLVVTGIARQETLGQLLLGSTNERLARCLRQPLLVVHARTHGPYRRIVVATDFSAASRQALLTAIAFFPGRDVTLYHAYTPPMSGFSTNPASVGAALRTAYAQCAAFIEGTPLPTGIDLHAVVECGTLVSTLGCYVRKNRVDLVVIGRNRRDGIMNFILGNTAERLLEGLSCDMLIAQTARAP</sequence>
<keyword evidence="3" id="KW-0067">ATP-binding</keyword>
<feature type="domain" description="UspA" evidence="4">
    <location>
        <begin position="28"/>
        <end position="163"/>
    </location>
</feature>
<dbReference type="Gene3D" id="3.40.50.12370">
    <property type="match status" value="1"/>
</dbReference>
<feature type="domain" description="UspA" evidence="4">
    <location>
        <begin position="170"/>
        <end position="302"/>
    </location>
</feature>
<comment type="caution">
    <text evidence="5">The sequence shown here is derived from an EMBL/GenBank/DDBJ whole genome shotgun (WGS) entry which is preliminary data.</text>
</comment>
<protein>
    <submittedName>
        <fullName evidence="5">Universal stress protein</fullName>
    </submittedName>
</protein>
<organism evidence="5 6">
    <name type="scientific">Aromatoleum petrolei</name>
    <dbReference type="NCBI Taxonomy" id="76116"/>
    <lineage>
        <taxon>Bacteria</taxon>
        <taxon>Pseudomonadati</taxon>
        <taxon>Pseudomonadota</taxon>
        <taxon>Betaproteobacteria</taxon>
        <taxon>Rhodocyclales</taxon>
        <taxon>Rhodocyclaceae</taxon>
        <taxon>Aromatoleum</taxon>
    </lineage>
</organism>
<keyword evidence="2" id="KW-0547">Nucleotide-binding</keyword>
<reference evidence="5 6" key="1">
    <citation type="submission" date="2019-12" db="EMBL/GenBank/DDBJ databases">
        <title>Comparative genomics gives insights into the taxonomy of the Azoarcus-Aromatoleum group and reveals separate origins of nif in the plant-associated Azoarcus and non-plant-associated Aromatoleum sub-groups.</title>
        <authorList>
            <person name="Lafos M."/>
            <person name="Maluk M."/>
            <person name="Batista M."/>
            <person name="Junghare M."/>
            <person name="Carmona M."/>
            <person name="Faoro H."/>
            <person name="Cruz L.M."/>
            <person name="Battistoni F."/>
            <person name="De Souza E."/>
            <person name="Pedrosa F."/>
            <person name="Chen W.-M."/>
            <person name="Poole P.S."/>
            <person name="Dixon R.A."/>
            <person name="James E.K."/>
        </authorList>
    </citation>
    <scope>NUCLEOTIDE SEQUENCE [LARGE SCALE GENOMIC DNA]</scope>
    <source>
        <strain evidence="5 6">ToN1</strain>
    </source>
</reference>
<evidence type="ECO:0000256" key="3">
    <source>
        <dbReference type="ARBA" id="ARBA00022840"/>
    </source>
</evidence>
<proteinExistence type="inferred from homology"/>
<accession>A0ABX1MIF9</accession>
<dbReference type="CDD" id="cd00293">
    <property type="entry name" value="USP-like"/>
    <property type="match status" value="2"/>
</dbReference>
<evidence type="ECO:0000313" key="5">
    <source>
        <dbReference type="EMBL" id="NMF87737.1"/>
    </source>
</evidence>
<dbReference type="PANTHER" id="PTHR46268">
    <property type="entry name" value="STRESS RESPONSE PROTEIN NHAX"/>
    <property type="match status" value="1"/>
</dbReference>
<dbReference type="PRINTS" id="PR01438">
    <property type="entry name" value="UNVRSLSTRESS"/>
</dbReference>
<dbReference type="InterPro" id="IPR006015">
    <property type="entry name" value="Universal_stress_UspA"/>
</dbReference>
<keyword evidence="6" id="KW-1185">Reference proteome</keyword>
<evidence type="ECO:0000256" key="1">
    <source>
        <dbReference type="ARBA" id="ARBA00008791"/>
    </source>
</evidence>
<dbReference type="Proteomes" id="UP000652074">
    <property type="component" value="Unassembled WGS sequence"/>
</dbReference>
<evidence type="ECO:0000256" key="2">
    <source>
        <dbReference type="ARBA" id="ARBA00022741"/>
    </source>
</evidence>
<dbReference type="Gene3D" id="3.40.50.620">
    <property type="entry name" value="HUPs"/>
    <property type="match status" value="1"/>
</dbReference>
<evidence type="ECO:0000313" key="6">
    <source>
        <dbReference type="Proteomes" id="UP000652074"/>
    </source>
</evidence>
<dbReference type="SUPFAM" id="SSF52402">
    <property type="entry name" value="Adenine nucleotide alpha hydrolases-like"/>
    <property type="match status" value="2"/>
</dbReference>
<dbReference type="PANTHER" id="PTHR46268:SF27">
    <property type="entry name" value="UNIVERSAL STRESS PROTEIN RV2623"/>
    <property type="match status" value="1"/>
</dbReference>
<evidence type="ECO:0000259" key="4">
    <source>
        <dbReference type="Pfam" id="PF00582"/>
    </source>
</evidence>
<name>A0ABX1MIF9_9RHOO</name>
<gene>
    <name evidence="5" type="ORF">GPA26_04495</name>
</gene>